<gene>
    <name evidence="3" type="ORF">NCTC10126_00194</name>
    <name evidence="2" type="ORF">NPA07_01410</name>
</gene>
<dbReference type="OrthoDB" id="9933832at2"/>
<organism evidence="3 4">
    <name type="scientific">Mycoplasmopsis caviae</name>
    <dbReference type="NCBI Taxonomy" id="55603"/>
    <lineage>
        <taxon>Bacteria</taxon>
        <taxon>Bacillati</taxon>
        <taxon>Mycoplasmatota</taxon>
        <taxon>Mycoplasmoidales</taxon>
        <taxon>Metamycoplasmataceae</taxon>
        <taxon>Mycoplasmopsis</taxon>
    </lineage>
</organism>
<dbReference type="EMBL" id="CP101806">
    <property type="protein sequence ID" value="UUD35514.1"/>
    <property type="molecule type" value="Genomic_DNA"/>
</dbReference>
<feature type="transmembrane region" description="Helical" evidence="1">
    <location>
        <begin position="21"/>
        <end position="50"/>
    </location>
</feature>
<dbReference type="Proteomes" id="UP000280036">
    <property type="component" value="Unassembled WGS sequence"/>
</dbReference>
<evidence type="ECO:0000313" key="2">
    <source>
        <dbReference type="EMBL" id="UUD35514.1"/>
    </source>
</evidence>
<dbReference type="AlphaFoldDB" id="A0A3P8MF62"/>
<keyword evidence="1" id="KW-0472">Membrane</keyword>
<accession>A0A3P8MF62</accession>
<evidence type="ECO:0000313" key="4">
    <source>
        <dbReference type="Proteomes" id="UP000280036"/>
    </source>
</evidence>
<proteinExistence type="predicted"/>
<reference evidence="3 4" key="1">
    <citation type="submission" date="2018-12" db="EMBL/GenBank/DDBJ databases">
        <authorList>
            <consortium name="Pathogen Informatics"/>
        </authorList>
    </citation>
    <scope>NUCLEOTIDE SEQUENCE [LARGE SCALE GENOMIC DNA]</scope>
    <source>
        <strain evidence="3 4">NCTC10126</strain>
    </source>
</reference>
<keyword evidence="5" id="KW-1185">Reference proteome</keyword>
<evidence type="ECO:0000256" key="1">
    <source>
        <dbReference type="SAM" id="Phobius"/>
    </source>
</evidence>
<keyword evidence="1" id="KW-0812">Transmembrane</keyword>
<reference evidence="2" key="2">
    <citation type="submission" date="2022-07" db="EMBL/GenBank/DDBJ databases">
        <title>Complete genome of Mycoplasma caviae type strain G122.</title>
        <authorList>
            <person name="Spergser J."/>
        </authorList>
    </citation>
    <scope>NUCLEOTIDE SEQUENCE</scope>
    <source>
        <strain evidence="2">G122</strain>
    </source>
</reference>
<keyword evidence="1" id="KW-1133">Transmembrane helix</keyword>
<name>A0A3P8MF62_9BACT</name>
<dbReference type="NCBIfam" id="NF045994">
    <property type="entry name" value="MAG4530_fam"/>
    <property type="match status" value="1"/>
</dbReference>
<dbReference type="EMBL" id="UZVY01000001">
    <property type="protein sequence ID" value="VDR41713.1"/>
    <property type="molecule type" value="Genomic_DNA"/>
</dbReference>
<dbReference type="Proteomes" id="UP001058569">
    <property type="component" value="Chromosome"/>
</dbReference>
<sequence length="445" mass="52912">MLLIKKLKPYFAKYKNSLDKIHNLMLLDWLIALLLFVFISAITILLQFFYDWKLPFIKINSFALTIILYLIVTIDTIAISIFLIIKRYYLYCFLVNFDNNYLKSYQCMLKHLWINLKYKEYKELKNLIFDIDDSIKESILSVASDEKISLSESTALMWKQQNFYREPDRLHFISCDKKTKNNIFKIGEYKAIINKENLFVGQVKNNEIEIEYSKLIPSNYIEKVRGISIPNGYWQMSSSIFRLLQFINNDEVISDSVLYSILSDIGFILSKWKKWKISKLKNTFELFLISNMFSAFYDNSEHLKFSIRILDIYESTKLKNIFTALKNNSKFGLKSLYNFYEKVIKKVIFDKSVVDLSQSIKNTILGRDIMLNEYYSSTSLNAFDNDTMFFKFKDSNELRKYLNKVEPTRIYFESSKVFLNYLEPKSNETQIDIRYVLTKLINNYV</sequence>
<evidence type="ECO:0000313" key="5">
    <source>
        <dbReference type="Proteomes" id="UP001058569"/>
    </source>
</evidence>
<dbReference type="RefSeq" id="WP_126117988.1">
    <property type="nucleotide sequence ID" value="NZ_CP101806.1"/>
</dbReference>
<protein>
    <submittedName>
        <fullName evidence="3">Uncharacterized protein</fullName>
    </submittedName>
</protein>
<feature type="transmembrane region" description="Helical" evidence="1">
    <location>
        <begin position="62"/>
        <end position="85"/>
    </location>
</feature>
<evidence type="ECO:0000313" key="3">
    <source>
        <dbReference type="EMBL" id="VDR41713.1"/>
    </source>
</evidence>